<feature type="transmembrane region" description="Helical" evidence="6">
    <location>
        <begin position="148"/>
        <end position="167"/>
    </location>
</feature>
<sequence>MKENKFFFAGLLTTVAAIWGSAFASMKGTLERLDVNSFLAWRFTIATIVLILIRPSVLKKINLPFLKKGALLGLFLGSGYIFQSFGLTLTTVSNTGFITGLYVVLTPIVAAGILKKNITLIEWFAVFVATAGLALLSFNGFHFGLGEFLVLMSALLFAMHIVGLGEWSKGLDTYALTVLQLGTCAVVTFIASLKSGFRAPPDSGVWFSIIYTALFATALAFIVQTWAQSFIAPSSVAVILAMEVVFAAGFGIFLLSEPLTLRIGLGGLLVIASMYLIILLDQRKTEAAE</sequence>
<dbReference type="AlphaFoldDB" id="A0A6J6Q7Q3"/>
<name>A0A6J6Q7Q3_9ZZZZ</name>
<feature type="transmembrane region" description="Helical" evidence="6">
    <location>
        <begin position="174"/>
        <end position="193"/>
    </location>
</feature>
<comment type="subcellular location">
    <subcellularLocation>
        <location evidence="1">Cell membrane</location>
        <topology evidence="1">Multi-pass membrane protein</topology>
    </subcellularLocation>
</comment>
<evidence type="ECO:0000313" key="8">
    <source>
        <dbReference type="EMBL" id="CAB4704004.1"/>
    </source>
</evidence>
<dbReference type="GO" id="GO:0005886">
    <property type="term" value="C:plasma membrane"/>
    <property type="evidence" value="ECO:0007669"/>
    <property type="project" value="UniProtKB-SubCell"/>
</dbReference>
<dbReference type="SUPFAM" id="SSF103481">
    <property type="entry name" value="Multidrug resistance efflux transporter EmrE"/>
    <property type="match status" value="2"/>
</dbReference>
<dbReference type="PANTHER" id="PTHR42920">
    <property type="entry name" value="OS03G0707200 PROTEIN-RELATED"/>
    <property type="match status" value="1"/>
</dbReference>
<evidence type="ECO:0000256" key="1">
    <source>
        <dbReference type="ARBA" id="ARBA00004651"/>
    </source>
</evidence>
<dbReference type="EMBL" id="CAEZXV010000066">
    <property type="protein sequence ID" value="CAB4704004.1"/>
    <property type="molecule type" value="Genomic_DNA"/>
</dbReference>
<dbReference type="InterPro" id="IPR000620">
    <property type="entry name" value="EamA_dom"/>
</dbReference>
<dbReference type="InterPro" id="IPR037185">
    <property type="entry name" value="EmrE-like"/>
</dbReference>
<keyword evidence="5 6" id="KW-0472">Membrane</keyword>
<feature type="transmembrane region" description="Helical" evidence="6">
    <location>
        <begin position="121"/>
        <end position="142"/>
    </location>
</feature>
<keyword evidence="4 6" id="KW-1133">Transmembrane helix</keyword>
<organism evidence="8">
    <name type="scientific">freshwater metagenome</name>
    <dbReference type="NCBI Taxonomy" id="449393"/>
    <lineage>
        <taxon>unclassified sequences</taxon>
        <taxon>metagenomes</taxon>
        <taxon>ecological metagenomes</taxon>
    </lineage>
</organism>
<feature type="domain" description="EamA" evidence="7">
    <location>
        <begin position="11"/>
        <end position="137"/>
    </location>
</feature>
<dbReference type="PANTHER" id="PTHR42920:SF5">
    <property type="entry name" value="EAMA DOMAIN-CONTAINING PROTEIN"/>
    <property type="match status" value="1"/>
</dbReference>
<evidence type="ECO:0000256" key="6">
    <source>
        <dbReference type="SAM" id="Phobius"/>
    </source>
</evidence>
<evidence type="ECO:0000256" key="2">
    <source>
        <dbReference type="ARBA" id="ARBA00022475"/>
    </source>
</evidence>
<feature type="transmembrane region" description="Helical" evidence="6">
    <location>
        <begin position="95"/>
        <end position="114"/>
    </location>
</feature>
<evidence type="ECO:0000256" key="3">
    <source>
        <dbReference type="ARBA" id="ARBA00022692"/>
    </source>
</evidence>
<feature type="transmembrane region" description="Helical" evidence="6">
    <location>
        <begin position="235"/>
        <end position="255"/>
    </location>
</feature>
<feature type="transmembrane region" description="Helical" evidence="6">
    <location>
        <begin position="40"/>
        <end position="57"/>
    </location>
</feature>
<keyword evidence="2" id="KW-1003">Cell membrane</keyword>
<keyword evidence="3 6" id="KW-0812">Transmembrane</keyword>
<proteinExistence type="predicted"/>
<feature type="transmembrane region" description="Helical" evidence="6">
    <location>
        <begin position="205"/>
        <end position="223"/>
    </location>
</feature>
<evidence type="ECO:0000256" key="5">
    <source>
        <dbReference type="ARBA" id="ARBA00023136"/>
    </source>
</evidence>
<gene>
    <name evidence="8" type="ORF">UFOPK2598_00736</name>
</gene>
<evidence type="ECO:0000256" key="4">
    <source>
        <dbReference type="ARBA" id="ARBA00022989"/>
    </source>
</evidence>
<evidence type="ECO:0000259" key="7">
    <source>
        <dbReference type="Pfam" id="PF00892"/>
    </source>
</evidence>
<feature type="transmembrane region" description="Helical" evidence="6">
    <location>
        <begin position="261"/>
        <end position="280"/>
    </location>
</feature>
<reference evidence="8" key="1">
    <citation type="submission" date="2020-05" db="EMBL/GenBank/DDBJ databases">
        <authorList>
            <person name="Chiriac C."/>
            <person name="Salcher M."/>
            <person name="Ghai R."/>
            <person name="Kavagutti S V."/>
        </authorList>
    </citation>
    <scope>NUCLEOTIDE SEQUENCE</scope>
</reference>
<dbReference type="InterPro" id="IPR051258">
    <property type="entry name" value="Diverse_Substrate_Transporter"/>
</dbReference>
<protein>
    <submittedName>
        <fullName evidence="8">Unannotated protein</fullName>
    </submittedName>
</protein>
<feature type="transmembrane region" description="Helical" evidence="6">
    <location>
        <begin position="69"/>
        <end position="89"/>
    </location>
</feature>
<accession>A0A6J6Q7Q3</accession>
<feature type="domain" description="EamA" evidence="7">
    <location>
        <begin position="145"/>
        <end position="278"/>
    </location>
</feature>
<dbReference type="Pfam" id="PF00892">
    <property type="entry name" value="EamA"/>
    <property type="match status" value="2"/>
</dbReference>